<sequence>MALFAPEDGAPTQSTVLPSDVLNSVKRIKNRCASYRQHPLPHRRAASRSKPPKTPPPVAKLVIVVSRRIAWRRITLRLHANVALPSGMCRTA</sequence>
<protein>
    <submittedName>
        <fullName evidence="2">Uncharacterized protein</fullName>
    </submittedName>
</protein>
<gene>
    <name evidence="2" type="ORF">Q9L42_018140</name>
</gene>
<dbReference type="EMBL" id="CP157743">
    <property type="protein sequence ID" value="XBS20248.1"/>
    <property type="molecule type" value="Genomic_DNA"/>
</dbReference>
<accession>A0AAU7NTG2</accession>
<proteinExistence type="predicted"/>
<dbReference type="AlphaFoldDB" id="A0AAU7NTG2"/>
<dbReference type="KEGG" id="mech:Q9L42_018140"/>
<keyword evidence="3" id="KW-1185">Reference proteome</keyword>
<dbReference type="RefSeq" id="WP_349431554.1">
    <property type="nucleotide sequence ID" value="NZ_CP157743.1"/>
</dbReference>
<evidence type="ECO:0000256" key="1">
    <source>
        <dbReference type="SAM" id="MobiDB-lite"/>
    </source>
</evidence>
<evidence type="ECO:0000313" key="3">
    <source>
        <dbReference type="Proteomes" id="UP001225378"/>
    </source>
</evidence>
<feature type="region of interest" description="Disordered" evidence="1">
    <location>
        <begin position="36"/>
        <end position="57"/>
    </location>
</feature>
<evidence type="ECO:0000313" key="2">
    <source>
        <dbReference type="EMBL" id="XBS20248.1"/>
    </source>
</evidence>
<organism evidence="2 3">
    <name type="scientific">Methylomarinum roseum</name>
    <dbReference type="NCBI Taxonomy" id="3067653"/>
    <lineage>
        <taxon>Bacteria</taxon>
        <taxon>Pseudomonadati</taxon>
        <taxon>Pseudomonadota</taxon>
        <taxon>Gammaproteobacteria</taxon>
        <taxon>Methylococcales</taxon>
        <taxon>Methylococcaceae</taxon>
        <taxon>Methylomarinum</taxon>
    </lineage>
</organism>
<dbReference type="Proteomes" id="UP001225378">
    <property type="component" value="Chromosome"/>
</dbReference>
<name>A0AAU7NTG2_9GAMM</name>
<reference evidence="2 3" key="1">
    <citation type="journal article" date="2024" name="Microbiology">
        <title>Methylomarinum rosea sp. nov., a novel halophilic methanotrophic bacterium from the hypersaline Lake Elton.</title>
        <authorList>
            <person name="Suleimanov R.Z."/>
            <person name="Oshkin I.Y."/>
            <person name="Danilova O.V."/>
            <person name="Suzina N.E."/>
            <person name="Dedysh S.N."/>
        </authorList>
    </citation>
    <scope>NUCLEOTIDE SEQUENCE [LARGE SCALE GENOMIC DNA]</scope>
    <source>
        <strain evidence="2 3">Ch1-1</strain>
    </source>
</reference>
<feature type="compositionally biased region" description="Basic residues" evidence="1">
    <location>
        <begin position="39"/>
        <end position="51"/>
    </location>
</feature>